<evidence type="ECO:0000256" key="1">
    <source>
        <dbReference type="SAM" id="Phobius"/>
    </source>
</evidence>
<proteinExistence type="predicted"/>
<feature type="non-terminal residue" evidence="2">
    <location>
        <position position="1"/>
    </location>
</feature>
<comment type="caution">
    <text evidence="2">The sequence shown here is derived from an EMBL/GenBank/DDBJ whole genome shotgun (WGS) entry which is preliminary data.</text>
</comment>
<dbReference type="AlphaFoldDB" id="X1ABG0"/>
<keyword evidence="1" id="KW-1133">Transmembrane helix</keyword>
<name>X1ABG0_9ZZZZ</name>
<sequence length="54" mass="6386">YLDDKYIIVIFICFVIISFIPYQMSAKRIEKVYNLKRIINSSLAIFIGIILKMI</sequence>
<keyword evidence="1" id="KW-0472">Membrane</keyword>
<dbReference type="EMBL" id="BART01004364">
    <property type="protein sequence ID" value="GAG70003.1"/>
    <property type="molecule type" value="Genomic_DNA"/>
</dbReference>
<gene>
    <name evidence="2" type="ORF">S01H4_11019</name>
</gene>
<protein>
    <submittedName>
        <fullName evidence="2">Uncharacterized protein</fullName>
    </submittedName>
</protein>
<reference evidence="2" key="1">
    <citation type="journal article" date="2014" name="Front. Microbiol.">
        <title>High frequency of phylogenetically diverse reductive dehalogenase-homologous genes in deep subseafloor sedimentary metagenomes.</title>
        <authorList>
            <person name="Kawai M."/>
            <person name="Futagami T."/>
            <person name="Toyoda A."/>
            <person name="Takaki Y."/>
            <person name="Nishi S."/>
            <person name="Hori S."/>
            <person name="Arai W."/>
            <person name="Tsubouchi T."/>
            <person name="Morono Y."/>
            <person name="Uchiyama I."/>
            <person name="Ito T."/>
            <person name="Fujiyama A."/>
            <person name="Inagaki F."/>
            <person name="Takami H."/>
        </authorList>
    </citation>
    <scope>NUCLEOTIDE SEQUENCE</scope>
    <source>
        <strain evidence="2">Expedition CK06-06</strain>
    </source>
</reference>
<keyword evidence="1" id="KW-0812">Transmembrane</keyword>
<evidence type="ECO:0000313" key="2">
    <source>
        <dbReference type="EMBL" id="GAG70003.1"/>
    </source>
</evidence>
<accession>X1ABG0</accession>
<feature type="transmembrane region" description="Helical" evidence="1">
    <location>
        <begin position="6"/>
        <end position="22"/>
    </location>
</feature>
<organism evidence="2">
    <name type="scientific">marine sediment metagenome</name>
    <dbReference type="NCBI Taxonomy" id="412755"/>
    <lineage>
        <taxon>unclassified sequences</taxon>
        <taxon>metagenomes</taxon>
        <taxon>ecological metagenomes</taxon>
    </lineage>
</organism>